<organism evidence="8">
    <name type="scientific">hydrothermal vent metagenome</name>
    <dbReference type="NCBI Taxonomy" id="652676"/>
    <lineage>
        <taxon>unclassified sequences</taxon>
        <taxon>metagenomes</taxon>
        <taxon>ecological metagenomes</taxon>
    </lineage>
</organism>
<dbReference type="Gene3D" id="1.20.1440.120">
    <property type="entry name" value="Recombination protein O, C-terminal domain"/>
    <property type="match status" value="1"/>
</dbReference>
<dbReference type="SUPFAM" id="SSF50249">
    <property type="entry name" value="Nucleic acid-binding proteins"/>
    <property type="match status" value="1"/>
</dbReference>
<dbReference type="Pfam" id="PF02565">
    <property type="entry name" value="RecO_C"/>
    <property type="match status" value="1"/>
</dbReference>
<dbReference type="GO" id="GO:0006302">
    <property type="term" value="P:double-strand break repair"/>
    <property type="evidence" value="ECO:0007669"/>
    <property type="project" value="TreeGrafter"/>
</dbReference>
<dbReference type="InterPro" id="IPR003717">
    <property type="entry name" value="RecO"/>
</dbReference>
<evidence type="ECO:0000256" key="1">
    <source>
        <dbReference type="ARBA" id="ARBA00007452"/>
    </source>
</evidence>
<dbReference type="HAMAP" id="MF_00201">
    <property type="entry name" value="RecO"/>
    <property type="match status" value="1"/>
</dbReference>
<evidence type="ECO:0000256" key="6">
    <source>
        <dbReference type="ARBA" id="ARBA00033409"/>
    </source>
</evidence>
<dbReference type="InterPro" id="IPR037278">
    <property type="entry name" value="ARFGAP/RecO"/>
</dbReference>
<evidence type="ECO:0000313" key="8">
    <source>
        <dbReference type="EMBL" id="VAW93543.1"/>
    </source>
</evidence>
<dbReference type="PANTHER" id="PTHR33991">
    <property type="entry name" value="DNA REPAIR PROTEIN RECO"/>
    <property type="match status" value="1"/>
</dbReference>
<dbReference type="SUPFAM" id="SSF57863">
    <property type="entry name" value="ArfGap/RecO-like zinc finger"/>
    <property type="match status" value="1"/>
</dbReference>
<evidence type="ECO:0000259" key="7">
    <source>
        <dbReference type="Pfam" id="PF11967"/>
    </source>
</evidence>
<feature type="domain" description="DNA replication/recombination mediator RecO N-terminal" evidence="7">
    <location>
        <begin position="10"/>
        <end position="81"/>
    </location>
</feature>
<dbReference type="Gene3D" id="2.40.50.140">
    <property type="entry name" value="Nucleic acid-binding proteins"/>
    <property type="match status" value="1"/>
</dbReference>
<keyword evidence="4" id="KW-0233">DNA recombination</keyword>
<evidence type="ECO:0000256" key="3">
    <source>
        <dbReference type="ARBA" id="ARBA00022763"/>
    </source>
</evidence>
<accession>A0A3B1A0A6</accession>
<gene>
    <name evidence="8" type="ORF">MNBD_GAMMA22-772</name>
</gene>
<dbReference type="GO" id="GO:0006310">
    <property type="term" value="P:DNA recombination"/>
    <property type="evidence" value="ECO:0007669"/>
    <property type="project" value="UniProtKB-KW"/>
</dbReference>
<evidence type="ECO:0000256" key="5">
    <source>
        <dbReference type="ARBA" id="ARBA00023204"/>
    </source>
</evidence>
<sequence>MTEKSRYTLHDAFILHSRSFKESSLILELFTRDFGRVSVIAKGVKKRKQSLFGILQPFTPILVSWVGKGELRTLTGVELNGTFKYLYGTNLLCGYYLSELVLRFLQKEDPYQELYNAYADVITKLKLSTKIEPVLRRFECVLFQELGYGLNLTIDYNTGNEVDASKMYYFEVEQGPVLDATSNNNVQVAGQTLLSLESLNFVDKTTLTESKKLMRYIINYYLAGKPLKTHQLKWKYNIK</sequence>
<proteinExistence type="inferred from homology"/>
<name>A0A3B1A0A6_9ZZZZ</name>
<dbReference type="NCBIfam" id="TIGR00613">
    <property type="entry name" value="reco"/>
    <property type="match status" value="1"/>
</dbReference>
<keyword evidence="3" id="KW-0227">DNA damage</keyword>
<evidence type="ECO:0000256" key="4">
    <source>
        <dbReference type="ARBA" id="ARBA00023172"/>
    </source>
</evidence>
<dbReference type="InterPro" id="IPR042242">
    <property type="entry name" value="RecO_C"/>
</dbReference>
<keyword evidence="5" id="KW-0234">DNA repair</keyword>
<dbReference type="GO" id="GO:0043590">
    <property type="term" value="C:bacterial nucleoid"/>
    <property type="evidence" value="ECO:0007669"/>
    <property type="project" value="TreeGrafter"/>
</dbReference>
<reference evidence="8" key="1">
    <citation type="submission" date="2018-06" db="EMBL/GenBank/DDBJ databases">
        <authorList>
            <person name="Zhirakovskaya E."/>
        </authorList>
    </citation>
    <scope>NUCLEOTIDE SEQUENCE</scope>
</reference>
<dbReference type="Pfam" id="PF11967">
    <property type="entry name" value="RecO_N"/>
    <property type="match status" value="1"/>
</dbReference>
<protein>
    <recommendedName>
        <fullName evidence="2">DNA repair protein RecO</fullName>
    </recommendedName>
    <alternativeName>
        <fullName evidence="6">Recombination protein O</fullName>
    </alternativeName>
</protein>
<dbReference type="AlphaFoldDB" id="A0A3B1A0A6"/>
<evidence type="ECO:0000256" key="2">
    <source>
        <dbReference type="ARBA" id="ARBA00021310"/>
    </source>
</evidence>
<dbReference type="EMBL" id="UOFS01000013">
    <property type="protein sequence ID" value="VAW93543.1"/>
    <property type="molecule type" value="Genomic_DNA"/>
</dbReference>
<dbReference type="InterPro" id="IPR022572">
    <property type="entry name" value="DNA_rep/recomb_RecO_N"/>
</dbReference>
<dbReference type="InterPro" id="IPR012340">
    <property type="entry name" value="NA-bd_OB-fold"/>
</dbReference>
<comment type="similarity">
    <text evidence="1">Belongs to the RecO family.</text>
</comment>
<dbReference type="PANTHER" id="PTHR33991:SF1">
    <property type="entry name" value="DNA REPAIR PROTEIN RECO"/>
    <property type="match status" value="1"/>
</dbReference>